<gene>
    <name evidence="4" type="ORF">LWF01_05260</name>
</gene>
<sequence>MTPEKPVRLDQELVRRGLARSRTQAAQYIAADVVRVGGRPAVKAAQPVASDDDIVVTEQEAYVSRAAHKLSGALRYFGTVTGEAGSVTGEAGTATSEAGTAAGSLVRGRRCLDAGASTGGFTQVLLEAGASEVVAVDVGHDQFAPELARRPDVTSLEGTNVRGIGPDDITGAVDIVVADLSFISLTLVLPALRRCVRDDGDLFLMVKPQFELKRSDLDGSGVVRDPAKHGQALRSVAATAGTLNLRAVAICRSELPGPSGNIEFFIWFKPLVPEAADRSSEPNPMLVIEEFASQLTSRQTQRRGQT</sequence>
<proteinExistence type="inferred from homology"/>
<dbReference type="GO" id="GO:0032259">
    <property type="term" value="P:methylation"/>
    <property type="evidence" value="ECO:0007669"/>
    <property type="project" value="UniProtKB-KW"/>
</dbReference>
<keyword evidence="5" id="KW-1185">Reference proteome</keyword>
<dbReference type="InterPro" id="IPR047048">
    <property type="entry name" value="TlyA"/>
</dbReference>
<dbReference type="Gene3D" id="3.10.290.10">
    <property type="entry name" value="RNA-binding S4 domain"/>
    <property type="match status" value="1"/>
</dbReference>
<dbReference type="RefSeq" id="WP_349639993.1">
    <property type="nucleotide sequence ID" value="NZ_CP090958.1"/>
</dbReference>
<dbReference type="EMBL" id="CP090958">
    <property type="protein sequence ID" value="WGW13179.1"/>
    <property type="molecule type" value="Genomic_DNA"/>
</dbReference>
<dbReference type="InterPro" id="IPR036986">
    <property type="entry name" value="S4_RNA-bd_sf"/>
</dbReference>
<dbReference type="Pfam" id="PF01479">
    <property type="entry name" value="S4"/>
    <property type="match status" value="1"/>
</dbReference>
<dbReference type="Proteomes" id="UP001209083">
    <property type="component" value="Chromosome"/>
</dbReference>
<evidence type="ECO:0000313" key="5">
    <source>
        <dbReference type="Proteomes" id="UP001209083"/>
    </source>
</evidence>
<name>A0ABY8QY32_9MICO</name>
<dbReference type="Pfam" id="PF01728">
    <property type="entry name" value="FtsJ"/>
    <property type="match status" value="1"/>
</dbReference>
<dbReference type="Gene3D" id="3.40.50.150">
    <property type="entry name" value="Vaccinia Virus protein VP39"/>
    <property type="match status" value="1"/>
</dbReference>
<dbReference type="InterPro" id="IPR002942">
    <property type="entry name" value="S4_RNA-bd"/>
</dbReference>
<reference evidence="4 5" key="1">
    <citation type="submission" date="2023-05" db="EMBL/GenBank/DDBJ databases">
        <title>Lithophilousrod everest ZFBP1038 complete genpme.</title>
        <authorList>
            <person name="Tian M."/>
        </authorList>
    </citation>
    <scope>NUCLEOTIDE SEQUENCE [LARGE SCALE GENOMIC DNA]</scope>
    <source>
        <strain evidence="4 5">ZFBP1038</strain>
    </source>
</reference>
<keyword evidence="4" id="KW-0489">Methyltransferase</keyword>
<keyword evidence="4" id="KW-0808">Transferase</keyword>
<dbReference type="SMART" id="SM00363">
    <property type="entry name" value="S4"/>
    <property type="match status" value="1"/>
</dbReference>
<protein>
    <submittedName>
        <fullName evidence="4">TlyA family RNA methyltransferase</fullName>
    </submittedName>
</protein>
<dbReference type="CDD" id="cd00165">
    <property type="entry name" value="S4"/>
    <property type="match status" value="1"/>
</dbReference>
<evidence type="ECO:0000259" key="3">
    <source>
        <dbReference type="SMART" id="SM00363"/>
    </source>
</evidence>
<evidence type="ECO:0000256" key="1">
    <source>
        <dbReference type="ARBA" id="ARBA00022884"/>
    </source>
</evidence>
<evidence type="ECO:0000313" key="4">
    <source>
        <dbReference type="EMBL" id="WGW13179.1"/>
    </source>
</evidence>
<accession>A0ABY8QY32</accession>
<feature type="domain" description="RNA-binding S4" evidence="3">
    <location>
        <begin position="7"/>
        <end position="71"/>
    </location>
</feature>
<dbReference type="GO" id="GO:0008168">
    <property type="term" value="F:methyltransferase activity"/>
    <property type="evidence" value="ECO:0007669"/>
    <property type="project" value="UniProtKB-KW"/>
</dbReference>
<dbReference type="PANTHER" id="PTHR32319:SF0">
    <property type="entry name" value="BACTERIAL HEMOLYSIN-LIKE PROTEIN"/>
    <property type="match status" value="1"/>
</dbReference>
<dbReference type="SUPFAM" id="SSF55174">
    <property type="entry name" value="Alpha-L RNA-binding motif"/>
    <property type="match status" value="1"/>
</dbReference>
<dbReference type="SUPFAM" id="SSF53335">
    <property type="entry name" value="S-adenosyl-L-methionine-dependent methyltransferases"/>
    <property type="match status" value="1"/>
</dbReference>
<organism evidence="4 5">
    <name type="scientific">Saxibacter everestensis</name>
    <dbReference type="NCBI Taxonomy" id="2909229"/>
    <lineage>
        <taxon>Bacteria</taxon>
        <taxon>Bacillati</taxon>
        <taxon>Actinomycetota</taxon>
        <taxon>Actinomycetes</taxon>
        <taxon>Micrococcales</taxon>
        <taxon>Brevibacteriaceae</taxon>
        <taxon>Saxibacter</taxon>
    </lineage>
</organism>
<evidence type="ECO:0000256" key="2">
    <source>
        <dbReference type="ARBA" id="ARBA00029460"/>
    </source>
</evidence>
<comment type="similarity">
    <text evidence="2">Belongs to the TlyA family.</text>
</comment>
<dbReference type="CDD" id="cd02440">
    <property type="entry name" value="AdoMet_MTases"/>
    <property type="match status" value="1"/>
</dbReference>
<dbReference type="InterPro" id="IPR002877">
    <property type="entry name" value="RNA_MeTrfase_FtsJ_dom"/>
</dbReference>
<dbReference type="PANTHER" id="PTHR32319">
    <property type="entry name" value="BACTERIAL HEMOLYSIN-LIKE PROTEIN"/>
    <property type="match status" value="1"/>
</dbReference>
<keyword evidence="1" id="KW-0694">RNA-binding</keyword>
<dbReference type="InterPro" id="IPR029063">
    <property type="entry name" value="SAM-dependent_MTases_sf"/>
</dbReference>